<dbReference type="InterPro" id="IPR035905">
    <property type="entry name" value="Barstar-like_sf"/>
</dbReference>
<evidence type="ECO:0000313" key="4">
    <source>
        <dbReference type="Proteomes" id="UP000477651"/>
    </source>
</evidence>
<dbReference type="EMBL" id="JAAGYR010000002">
    <property type="protein sequence ID" value="NEN74947.1"/>
    <property type="molecule type" value="Genomic_DNA"/>
</dbReference>
<sequence length="106" mass="12647">MKKCTQTKIKQPSRIHQIKIPLIHSEAEFYNALAQQVKLPSYFSHNLDALWDFLSTDLEGPIEWYWLEHQQSKAFLSKTFYDQLMILLQEMEVEREDFTLIIGIEE</sequence>
<reference evidence="3 4" key="1">
    <citation type="submission" date="2020-02" db="EMBL/GenBank/DDBJ databases">
        <title>Pelistega sp. NLN82 were isolated from wild rodents of the Hainan Island.</title>
        <authorList>
            <person name="Niu N."/>
            <person name="Zhou J."/>
        </authorList>
    </citation>
    <scope>NUCLEOTIDE SEQUENCE [LARGE SCALE GENOMIC DNA]</scope>
    <source>
        <strain evidence="3 4">NLN82</strain>
    </source>
</reference>
<dbReference type="Pfam" id="PF01337">
    <property type="entry name" value="Barstar"/>
    <property type="match status" value="1"/>
</dbReference>
<name>A0A6L9Y4N9_9BURK</name>
<dbReference type="SUPFAM" id="SSF52038">
    <property type="entry name" value="Barstar-related"/>
    <property type="match status" value="1"/>
</dbReference>
<evidence type="ECO:0000256" key="1">
    <source>
        <dbReference type="ARBA" id="ARBA00006845"/>
    </source>
</evidence>
<comment type="similarity">
    <text evidence="1">Belongs to the barstar family.</text>
</comment>
<comment type="caution">
    <text evidence="3">The sequence shown here is derived from an EMBL/GenBank/DDBJ whole genome shotgun (WGS) entry which is preliminary data.</text>
</comment>
<organism evidence="3 4">
    <name type="scientific">Pelistega ratti</name>
    <dbReference type="NCBI Taxonomy" id="2652177"/>
    <lineage>
        <taxon>Bacteria</taxon>
        <taxon>Pseudomonadati</taxon>
        <taxon>Pseudomonadota</taxon>
        <taxon>Betaproteobacteria</taxon>
        <taxon>Burkholderiales</taxon>
        <taxon>Alcaligenaceae</taxon>
        <taxon>Pelistega</taxon>
    </lineage>
</organism>
<evidence type="ECO:0000313" key="3">
    <source>
        <dbReference type="EMBL" id="NEN74947.1"/>
    </source>
</evidence>
<keyword evidence="4" id="KW-1185">Reference proteome</keyword>
<dbReference type="Proteomes" id="UP000477651">
    <property type="component" value="Unassembled WGS sequence"/>
</dbReference>
<gene>
    <name evidence="3" type="ORF">F9B74_01200</name>
</gene>
<evidence type="ECO:0000259" key="2">
    <source>
        <dbReference type="Pfam" id="PF01337"/>
    </source>
</evidence>
<dbReference type="AlphaFoldDB" id="A0A6L9Y4N9"/>
<accession>A0A6L9Y4N9</accession>
<proteinExistence type="inferred from homology"/>
<dbReference type="InterPro" id="IPR000468">
    <property type="entry name" value="Barstar"/>
</dbReference>
<feature type="domain" description="Barstar (barnase inhibitor)" evidence="2">
    <location>
        <begin position="15"/>
        <end position="96"/>
    </location>
</feature>
<dbReference type="Gene3D" id="3.30.370.10">
    <property type="entry name" value="Barstar-like"/>
    <property type="match status" value="1"/>
</dbReference>
<protein>
    <submittedName>
        <fullName evidence="3">Barnase inhibitor</fullName>
    </submittedName>
</protein>
<dbReference type="RefSeq" id="WP_163763734.1">
    <property type="nucleotide sequence ID" value="NZ_JAAGYR010000002.1"/>
</dbReference>